<dbReference type="AlphaFoldDB" id="A0A1D1WB34"/>
<evidence type="ECO:0000313" key="2">
    <source>
        <dbReference type="Proteomes" id="UP000186922"/>
    </source>
</evidence>
<keyword evidence="2" id="KW-1185">Reference proteome</keyword>
<dbReference type="Gene3D" id="6.10.140.2220">
    <property type="match status" value="1"/>
</dbReference>
<reference evidence="1 2" key="1">
    <citation type="journal article" date="2016" name="Nat. Commun.">
        <title>Extremotolerant tardigrade genome and improved radiotolerance of human cultured cells by tardigrade-unique protein.</title>
        <authorList>
            <person name="Hashimoto T."/>
            <person name="Horikawa D.D."/>
            <person name="Saito Y."/>
            <person name="Kuwahara H."/>
            <person name="Kozuka-Hata H."/>
            <person name="Shin-I T."/>
            <person name="Minakuchi Y."/>
            <person name="Ohishi K."/>
            <person name="Motoyama A."/>
            <person name="Aizu T."/>
            <person name="Enomoto A."/>
            <person name="Kondo K."/>
            <person name="Tanaka S."/>
            <person name="Hara Y."/>
            <person name="Koshikawa S."/>
            <person name="Sagara H."/>
            <person name="Miura T."/>
            <person name="Yokobori S."/>
            <person name="Miyagawa K."/>
            <person name="Suzuki Y."/>
            <person name="Kubo T."/>
            <person name="Oyama M."/>
            <person name="Kohara Y."/>
            <person name="Fujiyama A."/>
            <person name="Arakawa K."/>
            <person name="Katayama T."/>
            <person name="Toyoda A."/>
            <person name="Kunieda T."/>
        </authorList>
    </citation>
    <scope>NUCLEOTIDE SEQUENCE [LARGE SCALE GENOMIC DNA]</scope>
    <source>
        <strain evidence="1 2">YOKOZUNA-1</strain>
    </source>
</reference>
<evidence type="ECO:0000313" key="1">
    <source>
        <dbReference type="EMBL" id="GAV08679.1"/>
    </source>
</evidence>
<dbReference type="InterPro" id="IPR046341">
    <property type="entry name" value="SET_dom_sf"/>
</dbReference>
<dbReference type="EMBL" id="BDGG01000018">
    <property type="protein sequence ID" value="GAV08679.1"/>
    <property type="molecule type" value="Genomic_DNA"/>
</dbReference>
<gene>
    <name evidence="1" type="primary">RvY_18338-1</name>
    <name evidence="1" type="synonym">RvY_18338.1</name>
    <name evidence="1" type="ORF">RvY_18338</name>
</gene>
<accession>A0A1D1WB34</accession>
<comment type="caution">
    <text evidence="1">The sequence shown here is derived from an EMBL/GenBank/DDBJ whole genome shotgun (WGS) entry which is preliminary data.</text>
</comment>
<organism evidence="1 2">
    <name type="scientific">Ramazzottius varieornatus</name>
    <name type="common">Water bear</name>
    <name type="synonym">Tardigrade</name>
    <dbReference type="NCBI Taxonomy" id="947166"/>
    <lineage>
        <taxon>Eukaryota</taxon>
        <taxon>Metazoa</taxon>
        <taxon>Ecdysozoa</taxon>
        <taxon>Tardigrada</taxon>
        <taxon>Eutardigrada</taxon>
        <taxon>Parachela</taxon>
        <taxon>Hypsibioidea</taxon>
        <taxon>Ramazzottiidae</taxon>
        <taxon>Ramazzottius</taxon>
    </lineage>
</organism>
<name>A0A1D1WB34_RAMVA</name>
<protein>
    <submittedName>
        <fullName evidence="1">Uncharacterized protein</fullName>
    </submittedName>
</protein>
<proteinExistence type="predicted"/>
<sequence>MKDQAVLDSEVWYKEGSIICQYHPYAWTVSPKFVAQYCYRCGLDPRPAKVKRCSACRHAN</sequence>
<dbReference type="Gene3D" id="2.170.270.10">
    <property type="entry name" value="SET domain"/>
    <property type="match status" value="1"/>
</dbReference>
<dbReference type="Proteomes" id="UP000186922">
    <property type="component" value="Unassembled WGS sequence"/>
</dbReference>